<dbReference type="EMBL" id="JBHTBR010000004">
    <property type="protein sequence ID" value="MFC7291608.1"/>
    <property type="molecule type" value="Genomic_DNA"/>
</dbReference>
<dbReference type="RefSeq" id="WP_382166845.1">
    <property type="nucleotide sequence ID" value="NZ_JBHTBR010000004.1"/>
</dbReference>
<evidence type="ECO:0000256" key="7">
    <source>
        <dbReference type="ARBA" id="ARBA00023136"/>
    </source>
</evidence>
<protein>
    <submittedName>
        <fullName evidence="9">Glycosyltransferase family 2 protein</fullName>
    </submittedName>
</protein>
<keyword evidence="7" id="KW-0472">Membrane</keyword>
<dbReference type="PANTHER" id="PTHR48090">
    <property type="entry name" value="UNDECAPRENYL-PHOSPHATE 4-DEOXY-4-FORMAMIDO-L-ARABINOSE TRANSFERASE-RELATED"/>
    <property type="match status" value="1"/>
</dbReference>
<dbReference type="InterPro" id="IPR050256">
    <property type="entry name" value="Glycosyltransferase_2"/>
</dbReference>
<dbReference type="Proteomes" id="UP001596492">
    <property type="component" value="Unassembled WGS sequence"/>
</dbReference>
<evidence type="ECO:0000313" key="9">
    <source>
        <dbReference type="EMBL" id="MFC7291608.1"/>
    </source>
</evidence>
<evidence type="ECO:0000256" key="5">
    <source>
        <dbReference type="ARBA" id="ARBA00022985"/>
    </source>
</evidence>
<keyword evidence="1" id="KW-1003">Cell membrane</keyword>
<dbReference type="CDD" id="cd04179">
    <property type="entry name" value="DPM_DPG-synthase_like"/>
    <property type="match status" value="1"/>
</dbReference>
<feature type="domain" description="Glycosyltransferase 2-like" evidence="8">
    <location>
        <begin position="18"/>
        <end position="180"/>
    </location>
</feature>
<sequence length="253" mass="27830">MSELSQSKEVAQGALEISVVIPVHNESGNVEILVAEIAEALDGRAYEMILVDDASTDDTRAKLVAMKDKFPALRVVGHRSNAGQSRAIRTGVLVAKAPVIATLDGDGQNPPVDIPALVAKLTRSDGPSNLALVQGVRAKRQDSSWKKFGSRLANQVRQKLLKDEHSDSGCGAKAFKRDAFMMLPYFDHMHRYMPALMKAEGYEVEAVPVSHKQREFGISKYTNLGRLAVAFSDLRGVLWLRKRRRHPGGMDEL</sequence>
<evidence type="ECO:0000256" key="3">
    <source>
        <dbReference type="ARBA" id="ARBA00022679"/>
    </source>
</evidence>
<dbReference type="PANTHER" id="PTHR48090:SF3">
    <property type="entry name" value="UNDECAPRENYL-PHOSPHATE 4-DEOXY-4-FORMAMIDO-L-ARABINOSE TRANSFERASE"/>
    <property type="match status" value="1"/>
</dbReference>
<keyword evidence="3" id="KW-0808">Transferase</keyword>
<dbReference type="Gene3D" id="3.90.550.10">
    <property type="entry name" value="Spore Coat Polysaccharide Biosynthesis Protein SpsA, Chain A"/>
    <property type="match status" value="1"/>
</dbReference>
<dbReference type="Pfam" id="PF00535">
    <property type="entry name" value="Glycos_transf_2"/>
    <property type="match status" value="1"/>
</dbReference>
<accession>A0ABW2IKG0</accession>
<proteinExistence type="predicted"/>
<keyword evidence="5" id="KW-0448">Lipopolysaccharide biosynthesis</keyword>
<evidence type="ECO:0000313" key="10">
    <source>
        <dbReference type="Proteomes" id="UP001596492"/>
    </source>
</evidence>
<keyword evidence="10" id="KW-1185">Reference proteome</keyword>
<reference evidence="10" key="1">
    <citation type="journal article" date="2019" name="Int. J. Syst. Evol. Microbiol.">
        <title>The Global Catalogue of Microorganisms (GCM) 10K type strain sequencing project: providing services to taxonomists for standard genome sequencing and annotation.</title>
        <authorList>
            <consortium name="The Broad Institute Genomics Platform"/>
            <consortium name="The Broad Institute Genome Sequencing Center for Infectious Disease"/>
            <person name="Wu L."/>
            <person name="Ma J."/>
        </authorList>
    </citation>
    <scope>NUCLEOTIDE SEQUENCE [LARGE SCALE GENOMIC DNA]</scope>
    <source>
        <strain evidence="10">CCUG 51308</strain>
    </source>
</reference>
<evidence type="ECO:0000256" key="6">
    <source>
        <dbReference type="ARBA" id="ARBA00022989"/>
    </source>
</evidence>
<keyword evidence="2" id="KW-0328">Glycosyltransferase</keyword>
<keyword evidence="4" id="KW-0812">Transmembrane</keyword>
<comment type="caution">
    <text evidence="9">The sequence shown here is derived from an EMBL/GenBank/DDBJ whole genome shotgun (WGS) entry which is preliminary data.</text>
</comment>
<evidence type="ECO:0000256" key="1">
    <source>
        <dbReference type="ARBA" id="ARBA00022475"/>
    </source>
</evidence>
<organism evidence="9 10">
    <name type="scientific">Hirschia litorea</name>
    <dbReference type="NCBI Taxonomy" id="1199156"/>
    <lineage>
        <taxon>Bacteria</taxon>
        <taxon>Pseudomonadati</taxon>
        <taxon>Pseudomonadota</taxon>
        <taxon>Alphaproteobacteria</taxon>
        <taxon>Hyphomonadales</taxon>
        <taxon>Hyphomonadaceae</taxon>
        <taxon>Hirschia</taxon>
    </lineage>
</organism>
<evidence type="ECO:0000256" key="4">
    <source>
        <dbReference type="ARBA" id="ARBA00022692"/>
    </source>
</evidence>
<gene>
    <name evidence="9" type="ORF">ACFQS8_08275</name>
</gene>
<keyword evidence="6" id="KW-1133">Transmembrane helix</keyword>
<evidence type="ECO:0000259" key="8">
    <source>
        <dbReference type="Pfam" id="PF00535"/>
    </source>
</evidence>
<name>A0ABW2IKG0_9PROT</name>
<dbReference type="InterPro" id="IPR029044">
    <property type="entry name" value="Nucleotide-diphossugar_trans"/>
</dbReference>
<evidence type="ECO:0000256" key="2">
    <source>
        <dbReference type="ARBA" id="ARBA00022676"/>
    </source>
</evidence>
<dbReference type="InterPro" id="IPR001173">
    <property type="entry name" value="Glyco_trans_2-like"/>
</dbReference>
<dbReference type="SUPFAM" id="SSF53448">
    <property type="entry name" value="Nucleotide-diphospho-sugar transferases"/>
    <property type="match status" value="1"/>
</dbReference>